<reference evidence="2 3" key="1">
    <citation type="submission" date="2022-08" db="EMBL/GenBank/DDBJ databases">
        <title>Aerococcaceae sp. nov isolated from spoiled eye mask.</title>
        <authorList>
            <person name="Zhou G."/>
            <person name="Xie X.-B."/>
            <person name="Shi Q.-S."/>
            <person name="Wang Y.-S."/>
            <person name="Wen X."/>
            <person name="Peng H."/>
            <person name="Yang X.-J."/>
            <person name="Tao H.-B."/>
            <person name="Huang X.-M."/>
        </authorList>
    </citation>
    <scope>NUCLEOTIDE SEQUENCE [LARGE SCALE GENOMIC DNA]</scope>
    <source>
        <strain evidence="3">DM20194951</strain>
    </source>
</reference>
<dbReference type="Proteomes" id="UP001315967">
    <property type="component" value="Chromosome"/>
</dbReference>
<name>A0ABY5P8B0_9LACT</name>
<evidence type="ECO:0000256" key="1">
    <source>
        <dbReference type="SAM" id="Phobius"/>
    </source>
</evidence>
<feature type="transmembrane region" description="Helical" evidence="1">
    <location>
        <begin position="89"/>
        <end position="108"/>
    </location>
</feature>
<keyword evidence="1" id="KW-0472">Membrane</keyword>
<keyword evidence="1" id="KW-1133">Transmembrane helix</keyword>
<sequence length="109" mass="12281">MTNTEIIITIIVIAAGTILTRFIAFIIFPPHKTPPKFVQYLSKTLPAAVIGLLVVYAFKDTQLFAYPYALPEIIASIVLVIIHVWKRNTMLTIAISTLLYMFLVQIVFV</sequence>
<keyword evidence="3" id="KW-1185">Reference proteome</keyword>
<evidence type="ECO:0000313" key="3">
    <source>
        <dbReference type="Proteomes" id="UP001315967"/>
    </source>
</evidence>
<gene>
    <name evidence="2" type="ORF">NRE15_04815</name>
</gene>
<dbReference type="Pfam" id="PF05437">
    <property type="entry name" value="AzlD"/>
    <property type="match status" value="1"/>
</dbReference>
<dbReference type="InterPro" id="IPR008407">
    <property type="entry name" value="Brnchd-chn_aa_trnsp_AzlD"/>
</dbReference>
<dbReference type="EMBL" id="CP102453">
    <property type="protein sequence ID" value="UUX34971.1"/>
    <property type="molecule type" value="Genomic_DNA"/>
</dbReference>
<evidence type="ECO:0000313" key="2">
    <source>
        <dbReference type="EMBL" id="UUX34971.1"/>
    </source>
</evidence>
<feature type="transmembrane region" description="Helical" evidence="1">
    <location>
        <begin position="6"/>
        <end position="28"/>
    </location>
</feature>
<keyword evidence="1" id="KW-0812">Transmembrane</keyword>
<accession>A0ABY5P8B0</accession>
<feature type="transmembrane region" description="Helical" evidence="1">
    <location>
        <begin position="64"/>
        <end position="82"/>
    </location>
</feature>
<proteinExistence type="predicted"/>
<protein>
    <submittedName>
        <fullName evidence="2">AzlD domain-containing protein</fullName>
    </submittedName>
</protein>
<dbReference type="PIRSF" id="PIRSF003203">
    <property type="entry name" value="AzlD"/>
    <property type="match status" value="1"/>
</dbReference>
<dbReference type="RefSeq" id="WP_313794464.1">
    <property type="nucleotide sequence ID" value="NZ_CP102453.1"/>
</dbReference>
<feature type="transmembrane region" description="Helical" evidence="1">
    <location>
        <begin position="40"/>
        <end position="58"/>
    </location>
</feature>
<organism evidence="2 3">
    <name type="scientific">Fundicoccus culcitae</name>
    <dbReference type="NCBI Taxonomy" id="2969821"/>
    <lineage>
        <taxon>Bacteria</taxon>
        <taxon>Bacillati</taxon>
        <taxon>Bacillota</taxon>
        <taxon>Bacilli</taxon>
        <taxon>Lactobacillales</taxon>
        <taxon>Aerococcaceae</taxon>
        <taxon>Fundicoccus</taxon>
    </lineage>
</organism>